<proteinExistence type="predicted"/>
<reference evidence="1 2" key="1">
    <citation type="submission" date="2017-05" db="EMBL/GenBank/DDBJ databases">
        <authorList>
            <person name="Varghese N."/>
            <person name="Submissions S."/>
        </authorList>
    </citation>
    <scope>NUCLEOTIDE SEQUENCE [LARGE SCALE GENOMIC DNA]</scope>
    <source>
        <strain evidence="1 2">DSM 25457</strain>
    </source>
</reference>
<evidence type="ECO:0000313" key="1">
    <source>
        <dbReference type="EMBL" id="SMP76497.1"/>
    </source>
</evidence>
<organism evidence="1 2">
    <name type="scientific">Neorhodopirellula lusitana</name>
    <dbReference type="NCBI Taxonomy" id="445327"/>
    <lineage>
        <taxon>Bacteria</taxon>
        <taxon>Pseudomonadati</taxon>
        <taxon>Planctomycetota</taxon>
        <taxon>Planctomycetia</taxon>
        <taxon>Pirellulales</taxon>
        <taxon>Pirellulaceae</taxon>
        <taxon>Neorhodopirellula</taxon>
    </lineage>
</organism>
<protein>
    <submittedName>
        <fullName evidence="1">Uncharacterized protein</fullName>
    </submittedName>
</protein>
<name>A0ABY1QSK2_9BACT</name>
<evidence type="ECO:0000313" key="2">
    <source>
        <dbReference type="Proteomes" id="UP001158067"/>
    </source>
</evidence>
<comment type="caution">
    <text evidence="1">The sequence shown here is derived from an EMBL/GenBank/DDBJ whole genome shotgun (WGS) entry which is preliminary data.</text>
</comment>
<sequence>MADFSSLLSGRIRGSNNVLTLVKTRRRNTELLGYGNVVLSAG</sequence>
<accession>A0ABY1QSK2</accession>
<dbReference type="Proteomes" id="UP001158067">
    <property type="component" value="Unassembled WGS sequence"/>
</dbReference>
<keyword evidence="2" id="KW-1185">Reference proteome</keyword>
<gene>
    <name evidence="1" type="ORF">SAMN06265222_12157</name>
</gene>
<dbReference type="EMBL" id="FXUG01000021">
    <property type="protein sequence ID" value="SMP76497.1"/>
    <property type="molecule type" value="Genomic_DNA"/>
</dbReference>